<comment type="similarity">
    <text evidence="1">Belongs to the CapA family.</text>
</comment>
<proteinExistence type="inferred from homology"/>
<gene>
    <name evidence="3" type="ORF">GPM918_LOCUS2365</name>
    <name evidence="4" type="ORF">OVA965_LOCUS4970</name>
    <name evidence="5" type="ORF">SRO942_LOCUS2365</name>
    <name evidence="6" type="ORF">TMI583_LOCUS4968</name>
</gene>
<dbReference type="EMBL" id="CAJOBA010001352">
    <property type="protein sequence ID" value="CAF3591103.1"/>
    <property type="molecule type" value="Genomic_DNA"/>
</dbReference>
<organism evidence="3 7">
    <name type="scientific">Didymodactylos carnosus</name>
    <dbReference type="NCBI Taxonomy" id="1234261"/>
    <lineage>
        <taxon>Eukaryota</taxon>
        <taxon>Metazoa</taxon>
        <taxon>Spiralia</taxon>
        <taxon>Gnathifera</taxon>
        <taxon>Rotifera</taxon>
        <taxon>Eurotatoria</taxon>
        <taxon>Bdelloidea</taxon>
        <taxon>Philodinida</taxon>
        <taxon>Philodinidae</taxon>
        <taxon>Didymodactylos</taxon>
    </lineage>
</organism>
<dbReference type="CDD" id="cd07381">
    <property type="entry name" value="MPP_CapA"/>
    <property type="match status" value="1"/>
</dbReference>
<protein>
    <recommendedName>
        <fullName evidence="2">Capsule synthesis protein CapA domain-containing protein</fullName>
    </recommendedName>
</protein>
<dbReference type="Gene3D" id="3.60.21.10">
    <property type="match status" value="1"/>
</dbReference>
<evidence type="ECO:0000313" key="7">
    <source>
        <dbReference type="Proteomes" id="UP000663829"/>
    </source>
</evidence>
<dbReference type="InterPro" id="IPR029052">
    <property type="entry name" value="Metallo-depent_PP-like"/>
</dbReference>
<dbReference type="SMART" id="SM00854">
    <property type="entry name" value="PGA_cap"/>
    <property type="match status" value="1"/>
</dbReference>
<accession>A0A813RCU2</accession>
<dbReference type="SUPFAM" id="SSF56300">
    <property type="entry name" value="Metallo-dependent phosphatases"/>
    <property type="match status" value="1"/>
</dbReference>
<evidence type="ECO:0000313" key="6">
    <source>
        <dbReference type="EMBL" id="CAF3591103.1"/>
    </source>
</evidence>
<evidence type="ECO:0000313" key="3">
    <source>
        <dbReference type="EMBL" id="CAF0779195.1"/>
    </source>
</evidence>
<dbReference type="Proteomes" id="UP000663829">
    <property type="component" value="Unassembled WGS sequence"/>
</dbReference>
<evidence type="ECO:0000259" key="2">
    <source>
        <dbReference type="SMART" id="SM00854"/>
    </source>
</evidence>
<dbReference type="Proteomes" id="UP000682733">
    <property type="component" value="Unassembled WGS sequence"/>
</dbReference>
<dbReference type="PANTHER" id="PTHR33393">
    <property type="entry name" value="POLYGLUTAMINE SYNTHESIS ACCESSORY PROTEIN RV0574C-RELATED"/>
    <property type="match status" value="1"/>
</dbReference>
<feature type="domain" description="Capsule synthesis protein CapA" evidence="2">
    <location>
        <begin position="7"/>
        <end position="280"/>
    </location>
</feature>
<name>A0A813RCU2_9BILA</name>
<dbReference type="Pfam" id="PF09587">
    <property type="entry name" value="PGA_cap"/>
    <property type="match status" value="1"/>
</dbReference>
<dbReference type="Proteomes" id="UP000677228">
    <property type="component" value="Unassembled WGS sequence"/>
</dbReference>
<evidence type="ECO:0000313" key="5">
    <source>
        <dbReference type="EMBL" id="CAF3562163.1"/>
    </source>
</evidence>
<dbReference type="OrthoDB" id="189619at2759"/>
<dbReference type="EMBL" id="CAJNOK010001352">
    <property type="protein sequence ID" value="CAF0807391.1"/>
    <property type="molecule type" value="Genomic_DNA"/>
</dbReference>
<dbReference type="InterPro" id="IPR019079">
    <property type="entry name" value="Capsule_synth_CapA"/>
</dbReference>
<evidence type="ECO:0000256" key="1">
    <source>
        <dbReference type="ARBA" id="ARBA00005662"/>
    </source>
</evidence>
<dbReference type="PANTHER" id="PTHR33393:SF11">
    <property type="entry name" value="POLYGLUTAMINE SYNTHESIS ACCESSORY PROTEIN RV0574C-RELATED"/>
    <property type="match status" value="1"/>
</dbReference>
<keyword evidence="7" id="KW-1185">Reference proteome</keyword>
<comment type="caution">
    <text evidence="3">The sequence shown here is derived from an EMBL/GenBank/DDBJ whole genome shotgun (WGS) entry which is preliminary data.</text>
</comment>
<reference evidence="3" key="1">
    <citation type="submission" date="2021-02" db="EMBL/GenBank/DDBJ databases">
        <authorList>
            <person name="Nowell W R."/>
        </authorList>
    </citation>
    <scope>NUCLEOTIDE SEQUENCE</scope>
</reference>
<dbReference type="Proteomes" id="UP000681722">
    <property type="component" value="Unassembled WGS sequence"/>
</dbReference>
<dbReference type="EMBL" id="CAJNOQ010000261">
    <property type="protein sequence ID" value="CAF0779195.1"/>
    <property type="molecule type" value="Genomic_DNA"/>
</dbReference>
<dbReference type="AlphaFoldDB" id="A0A813RCU2"/>
<dbReference type="EMBL" id="CAJOBC010000261">
    <property type="protein sequence ID" value="CAF3562163.1"/>
    <property type="molecule type" value="Genomic_DNA"/>
</dbReference>
<sequence>MIRSPFRLILLGDIMIGRLVDQIFAKHVDNREEYEHACMLLKRACVQPPVSYSYIWGNTLDYFHPAYSDLRIGNLETSVTHSNIKWPQKAFNYRCAPENLQTLKEINLDYVCLANNHTLDYSQQGMNDTMNALNTYQIPFAGVGKNLSEARRPAILHRNNTTIGLFSFADHYSYWAAQPTMPGINYINVEQLTPNDRLQIKEYISDYQLKNKISLTIVSLHWGSNYQWSPPVAFQLFAHWLIDECHVDIIHGHSSHHVQGIEIYKGKPIIYGCGDFIDDYAIDKEYRNDLSFIYLIDMDMDERKVTKIELIPTRCTNMQVNELTRNDQDYEWLFSTLARLSAPFGINVQKINNNNHFIIQS</sequence>
<evidence type="ECO:0000313" key="4">
    <source>
        <dbReference type="EMBL" id="CAF0807391.1"/>
    </source>
</evidence>
<dbReference type="InterPro" id="IPR052169">
    <property type="entry name" value="CW_Biosynth-Accessory"/>
</dbReference>